<sequence length="274" mass="31578">MDVSIIIVSFNTKELLRACLKSLDTGEIIVVDNGSSDGSVEMVKKEFRSVILIVNDENRGFAVANNQGLKRAHGRYLLLLNSDTEVPEGAIKEVGQFMDEHPDVGAVGPKLMLPNGTIDPACHRGFPTPWAALTYFLGLEKIHSQMFSQYHQLYKNFNEPHEIDSPSGAFYYVRREVYETVGPLDEDYFMYGEDLDWSYRIKQAGWKIYFYPNVTVLHRKKQSGRASADHALRAKTQKYFYDTMKLFYKKHYRHRYSWFVTVLVELGIKLQAQL</sequence>
<evidence type="ECO:0000313" key="2">
    <source>
        <dbReference type="EMBL" id="OGG28836.1"/>
    </source>
</evidence>
<dbReference type="Proteomes" id="UP000178461">
    <property type="component" value="Unassembled WGS sequence"/>
</dbReference>
<dbReference type="Pfam" id="PF00535">
    <property type="entry name" value="Glycos_transf_2"/>
    <property type="match status" value="1"/>
</dbReference>
<feature type="domain" description="Glycosyltransferase 2-like" evidence="1">
    <location>
        <begin position="4"/>
        <end position="109"/>
    </location>
</feature>
<proteinExistence type="predicted"/>
<dbReference type="PANTHER" id="PTHR43179">
    <property type="entry name" value="RHAMNOSYLTRANSFERASE WBBL"/>
    <property type="match status" value="1"/>
</dbReference>
<evidence type="ECO:0000313" key="3">
    <source>
        <dbReference type="Proteomes" id="UP000178461"/>
    </source>
</evidence>
<gene>
    <name evidence="2" type="ORF">A2971_02690</name>
</gene>
<protein>
    <recommendedName>
        <fullName evidence="1">Glycosyltransferase 2-like domain-containing protein</fullName>
    </recommendedName>
</protein>
<dbReference type="AlphaFoldDB" id="A0A1F6AVX0"/>
<dbReference type="CDD" id="cd04186">
    <property type="entry name" value="GT_2_like_c"/>
    <property type="match status" value="1"/>
</dbReference>
<dbReference type="Gene3D" id="3.90.550.10">
    <property type="entry name" value="Spore Coat Polysaccharide Biosynthesis Protein SpsA, Chain A"/>
    <property type="match status" value="1"/>
</dbReference>
<dbReference type="PANTHER" id="PTHR43179:SF7">
    <property type="entry name" value="RHAMNOSYLTRANSFERASE WBBL"/>
    <property type="match status" value="1"/>
</dbReference>
<dbReference type="InterPro" id="IPR001173">
    <property type="entry name" value="Glyco_trans_2-like"/>
</dbReference>
<dbReference type="InterPro" id="IPR029044">
    <property type="entry name" value="Nucleotide-diphossugar_trans"/>
</dbReference>
<name>A0A1F6AVX0_9BACT</name>
<accession>A0A1F6AVX0</accession>
<dbReference type="EMBL" id="MFJW01000043">
    <property type="protein sequence ID" value="OGG28836.1"/>
    <property type="molecule type" value="Genomic_DNA"/>
</dbReference>
<organism evidence="2 3">
    <name type="scientific">Candidatus Gottesmanbacteria bacterium RIFCSPLOWO2_01_FULL_46_21</name>
    <dbReference type="NCBI Taxonomy" id="1798393"/>
    <lineage>
        <taxon>Bacteria</taxon>
        <taxon>Candidatus Gottesmaniibacteriota</taxon>
    </lineage>
</organism>
<comment type="caution">
    <text evidence="2">The sequence shown here is derived from an EMBL/GenBank/DDBJ whole genome shotgun (WGS) entry which is preliminary data.</text>
</comment>
<dbReference type="SUPFAM" id="SSF53448">
    <property type="entry name" value="Nucleotide-diphospho-sugar transferases"/>
    <property type="match status" value="1"/>
</dbReference>
<evidence type="ECO:0000259" key="1">
    <source>
        <dbReference type="Pfam" id="PF00535"/>
    </source>
</evidence>
<reference evidence="2 3" key="1">
    <citation type="journal article" date="2016" name="Nat. Commun.">
        <title>Thousands of microbial genomes shed light on interconnected biogeochemical processes in an aquifer system.</title>
        <authorList>
            <person name="Anantharaman K."/>
            <person name="Brown C.T."/>
            <person name="Hug L.A."/>
            <person name="Sharon I."/>
            <person name="Castelle C.J."/>
            <person name="Probst A.J."/>
            <person name="Thomas B.C."/>
            <person name="Singh A."/>
            <person name="Wilkins M.J."/>
            <person name="Karaoz U."/>
            <person name="Brodie E.L."/>
            <person name="Williams K.H."/>
            <person name="Hubbard S.S."/>
            <person name="Banfield J.F."/>
        </authorList>
    </citation>
    <scope>NUCLEOTIDE SEQUENCE [LARGE SCALE GENOMIC DNA]</scope>
</reference>